<protein>
    <recommendedName>
        <fullName evidence="3">DUF2508 family protein</fullName>
    </recommendedName>
</protein>
<name>V6IU47_9BACL</name>
<dbReference type="Proteomes" id="UP000018296">
    <property type="component" value="Unassembled WGS sequence"/>
</dbReference>
<proteinExistence type="predicted"/>
<dbReference type="STRING" id="1395513.P343_16945"/>
<dbReference type="eggNOG" id="ENOG5032N4Y">
    <property type="taxonomic scope" value="Bacteria"/>
</dbReference>
<keyword evidence="2" id="KW-1185">Reference proteome</keyword>
<reference evidence="1 2" key="1">
    <citation type="journal article" date="2013" name="Genome Announc.">
        <title>Genome Sequence of Sporolactobacillus laevolacticus DSM442, an Efficient Polymer-Grade D-Lactate Producer from Agricultural Waste Cottonseed as a Nitrogen Source.</title>
        <authorList>
            <person name="Wang H."/>
            <person name="Wang L."/>
            <person name="Ju J."/>
            <person name="Yu B."/>
            <person name="Ma Y."/>
        </authorList>
    </citation>
    <scope>NUCLEOTIDE SEQUENCE [LARGE SCALE GENOMIC DNA]</scope>
    <source>
        <strain evidence="1 2">DSM 442</strain>
    </source>
</reference>
<evidence type="ECO:0000313" key="2">
    <source>
        <dbReference type="Proteomes" id="UP000018296"/>
    </source>
</evidence>
<dbReference type="InterPro" id="IPR019644">
    <property type="entry name" value="DUF2508"/>
</dbReference>
<dbReference type="EMBL" id="AWTC01000023">
    <property type="protein sequence ID" value="EST10427.1"/>
    <property type="molecule type" value="Genomic_DNA"/>
</dbReference>
<accession>V6IU47</accession>
<gene>
    <name evidence="1" type="ORF">P343_16945</name>
</gene>
<sequence>MLAMFGRKKGALRKEMTESLLDLLNKCKTEWMTKKKVIDASIDPSDEVLHQLKLAEAKYFYLLKEVRELKQFMDR</sequence>
<evidence type="ECO:0000313" key="1">
    <source>
        <dbReference type="EMBL" id="EST10427.1"/>
    </source>
</evidence>
<evidence type="ECO:0008006" key="3">
    <source>
        <dbReference type="Google" id="ProtNLM"/>
    </source>
</evidence>
<dbReference type="PATRIC" id="fig|1395513.3.peg.3439"/>
<dbReference type="Pfam" id="PF10704">
    <property type="entry name" value="DUF2508"/>
    <property type="match status" value="1"/>
</dbReference>
<dbReference type="AlphaFoldDB" id="V6IU47"/>
<organism evidence="1 2">
    <name type="scientific">Sporolactobacillus laevolacticus DSM 442</name>
    <dbReference type="NCBI Taxonomy" id="1395513"/>
    <lineage>
        <taxon>Bacteria</taxon>
        <taxon>Bacillati</taxon>
        <taxon>Bacillota</taxon>
        <taxon>Bacilli</taxon>
        <taxon>Bacillales</taxon>
        <taxon>Sporolactobacillaceae</taxon>
        <taxon>Sporolactobacillus</taxon>
    </lineage>
</organism>
<comment type="caution">
    <text evidence="1">The sequence shown here is derived from an EMBL/GenBank/DDBJ whole genome shotgun (WGS) entry which is preliminary data.</text>
</comment>